<proteinExistence type="predicted"/>
<feature type="compositionally biased region" description="Basic and acidic residues" evidence="1">
    <location>
        <begin position="8"/>
        <end position="17"/>
    </location>
</feature>
<evidence type="ECO:0000313" key="3">
    <source>
        <dbReference type="Proteomes" id="UP000027135"/>
    </source>
</evidence>
<evidence type="ECO:0000256" key="1">
    <source>
        <dbReference type="SAM" id="MobiDB-lite"/>
    </source>
</evidence>
<gene>
    <name evidence="2" type="ORF">L798_09315</name>
</gene>
<dbReference type="EMBL" id="KK852764">
    <property type="protein sequence ID" value="KDR16986.1"/>
    <property type="molecule type" value="Genomic_DNA"/>
</dbReference>
<organism evidence="2 3">
    <name type="scientific">Zootermopsis nevadensis</name>
    <name type="common">Dampwood termite</name>
    <dbReference type="NCBI Taxonomy" id="136037"/>
    <lineage>
        <taxon>Eukaryota</taxon>
        <taxon>Metazoa</taxon>
        <taxon>Ecdysozoa</taxon>
        <taxon>Arthropoda</taxon>
        <taxon>Hexapoda</taxon>
        <taxon>Insecta</taxon>
        <taxon>Pterygota</taxon>
        <taxon>Neoptera</taxon>
        <taxon>Polyneoptera</taxon>
        <taxon>Dictyoptera</taxon>
        <taxon>Blattodea</taxon>
        <taxon>Blattoidea</taxon>
        <taxon>Termitoidae</taxon>
        <taxon>Termopsidae</taxon>
        <taxon>Zootermopsis</taxon>
    </lineage>
</organism>
<sequence>MINPQLDGLREPSEKNRVTSSSTDGVDEAERAMQEILASPSDSQASSSCSELMPQNTTKIIRKRKSQRSPSTPLGAVDPEYTDEKTPISKRARKSQTESEFKQNHEVTCEVKKTLSVPQSGAQDEEEDFWRNAPDPEYQLSNMDLLSETSAPVDNDNLCGSILDLDDLYIYRDLLSEIRFLEILCIFGNETV</sequence>
<dbReference type="InParanoid" id="A0A067R1V8"/>
<feature type="compositionally biased region" description="Low complexity" evidence="1">
    <location>
        <begin position="39"/>
        <end position="50"/>
    </location>
</feature>
<evidence type="ECO:0000313" key="2">
    <source>
        <dbReference type="EMBL" id="KDR16986.1"/>
    </source>
</evidence>
<dbReference type="AlphaFoldDB" id="A0A067R1V8"/>
<name>A0A067R1V8_ZOONE</name>
<accession>A0A067R1V8</accession>
<feature type="compositionally biased region" description="Basic and acidic residues" evidence="1">
    <location>
        <begin position="95"/>
        <end position="105"/>
    </location>
</feature>
<keyword evidence="3" id="KW-1185">Reference proteome</keyword>
<protein>
    <submittedName>
        <fullName evidence="2">Uncharacterized protein</fullName>
    </submittedName>
</protein>
<dbReference type="Proteomes" id="UP000027135">
    <property type="component" value="Unassembled WGS sequence"/>
</dbReference>
<feature type="region of interest" description="Disordered" evidence="1">
    <location>
        <begin position="1"/>
        <end position="105"/>
    </location>
</feature>
<reference evidence="2 3" key="1">
    <citation type="journal article" date="2014" name="Nat. Commun.">
        <title>Molecular traces of alternative social organization in a termite genome.</title>
        <authorList>
            <person name="Terrapon N."/>
            <person name="Li C."/>
            <person name="Robertson H.M."/>
            <person name="Ji L."/>
            <person name="Meng X."/>
            <person name="Booth W."/>
            <person name="Chen Z."/>
            <person name="Childers C.P."/>
            <person name="Glastad K.M."/>
            <person name="Gokhale K."/>
            <person name="Gowin J."/>
            <person name="Gronenberg W."/>
            <person name="Hermansen R.A."/>
            <person name="Hu H."/>
            <person name="Hunt B.G."/>
            <person name="Huylmans A.K."/>
            <person name="Khalil S.M."/>
            <person name="Mitchell R.D."/>
            <person name="Munoz-Torres M.C."/>
            <person name="Mustard J.A."/>
            <person name="Pan H."/>
            <person name="Reese J.T."/>
            <person name="Scharf M.E."/>
            <person name="Sun F."/>
            <person name="Vogel H."/>
            <person name="Xiao J."/>
            <person name="Yang W."/>
            <person name="Yang Z."/>
            <person name="Yang Z."/>
            <person name="Zhou J."/>
            <person name="Zhu J."/>
            <person name="Brent C.S."/>
            <person name="Elsik C.G."/>
            <person name="Goodisman M.A."/>
            <person name="Liberles D.A."/>
            <person name="Roe R.M."/>
            <person name="Vargo E.L."/>
            <person name="Vilcinskas A."/>
            <person name="Wang J."/>
            <person name="Bornberg-Bauer E."/>
            <person name="Korb J."/>
            <person name="Zhang G."/>
            <person name="Liebig J."/>
        </authorList>
    </citation>
    <scope>NUCLEOTIDE SEQUENCE [LARGE SCALE GENOMIC DNA]</scope>
    <source>
        <tissue evidence="2">Whole organism</tissue>
    </source>
</reference>